<evidence type="ECO:0000313" key="2">
    <source>
        <dbReference type="EMBL" id="KAL1875738.1"/>
    </source>
</evidence>
<evidence type="ECO:0000256" key="1">
    <source>
        <dbReference type="SAM" id="MobiDB-lite"/>
    </source>
</evidence>
<dbReference type="Proteomes" id="UP001586593">
    <property type="component" value="Unassembled WGS sequence"/>
</dbReference>
<organism evidence="2 3">
    <name type="scientific">Phialemonium thermophilum</name>
    <dbReference type="NCBI Taxonomy" id="223376"/>
    <lineage>
        <taxon>Eukaryota</taxon>
        <taxon>Fungi</taxon>
        <taxon>Dikarya</taxon>
        <taxon>Ascomycota</taxon>
        <taxon>Pezizomycotina</taxon>
        <taxon>Sordariomycetes</taxon>
        <taxon>Sordariomycetidae</taxon>
        <taxon>Cephalothecales</taxon>
        <taxon>Cephalothecaceae</taxon>
        <taxon>Phialemonium</taxon>
    </lineage>
</organism>
<proteinExistence type="predicted"/>
<accession>A0ABR3XIF5</accession>
<dbReference type="EMBL" id="JAZHXJ010000087">
    <property type="protein sequence ID" value="KAL1875738.1"/>
    <property type="molecule type" value="Genomic_DNA"/>
</dbReference>
<sequence length="116" mass="13100">MASAWPSKTTLQLYPLRDISCRWRFGVAFSISVKLMWTMESRLGNSPSLLHPCPSRATNKQDGGMTDRQGLETWQKGCHNSVIVELKSSCEVIRQDSAKLRAKDEANKNSETIWSI</sequence>
<reference evidence="2 3" key="1">
    <citation type="journal article" date="2024" name="Commun. Biol.">
        <title>Comparative genomic analysis of thermophilic fungi reveals convergent evolutionary adaptations and gene losses.</title>
        <authorList>
            <person name="Steindorff A.S."/>
            <person name="Aguilar-Pontes M.V."/>
            <person name="Robinson A.J."/>
            <person name="Andreopoulos B."/>
            <person name="LaButti K."/>
            <person name="Kuo A."/>
            <person name="Mondo S."/>
            <person name="Riley R."/>
            <person name="Otillar R."/>
            <person name="Haridas S."/>
            <person name="Lipzen A."/>
            <person name="Grimwood J."/>
            <person name="Schmutz J."/>
            <person name="Clum A."/>
            <person name="Reid I.D."/>
            <person name="Moisan M.C."/>
            <person name="Butler G."/>
            <person name="Nguyen T.T.M."/>
            <person name="Dewar K."/>
            <person name="Conant G."/>
            <person name="Drula E."/>
            <person name="Henrissat B."/>
            <person name="Hansel C."/>
            <person name="Singer S."/>
            <person name="Hutchinson M.I."/>
            <person name="de Vries R.P."/>
            <person name="Natvig D.O."/>
            <person name="Powell A.J."/>
            <person name="Tsang A."/>
            <person name="Grigoriev I.V."/>
        </authorList>
    </citation>
    <scope>NUCLEOTIDE SEQUENCE [LARGE SCALE GENOMIC DNA]</scope>
    <source>
        <strain evidence="2 3">ATCC 24622</strain>
    </source>
</reference>
<gene>
    <name evidence="2" type="ORF">VTK73DRAFT_9859</name>
</gene>
<comment type="caution">
    <text evidence="2">The sequence shown here is derived from an EMBL/GenBank/DDBJ whole genome shotgun (WGS) entry which is preliminary data.</text>
</comment>
<keyword evidence="3" id="KW-1185">Reference proteome</keyword>
<name>A0ABR3XIF5_9PEZI</name>
<feature type="region of interest" description="Disordered" evidence="1">
    <location>
        <begin position="48"/>
        <end position="69"/>
    </location>
</feature>
<protein>
    <submittedName>
        <fullName evidence="2">Uncharacterized protein</fullName>
    </submittedName>
</protein>
<evidence type="ECO:0000313" key="3">
    <source>
        <dbReference type="Proteomes" id="UP001586593"/>
    </source>
</evidence>